<dbReference type="InterPro" id="IPR011993">
    <property type="entry name" value="PH-like_dom_sf"/>
</dbReference>
<evidence type="ECO:0000259" key="2">
    <source>
        <dbReference type="Pfam" id="PF11841"/>
    </source>
</evidence>
<dbReference type="EMBL" id="KN822944">
    <property type="protein sequence ID" value="KIO34104.1"/>
    <property type="molecule type" value="Genomic_DNA"/>
</dbReference>
<dbReference type="GO" id="GO:0007015">
    <property type="term" value="P:actin filament organization"/>
    <property type="evidence" value="ECO:0007669"/>
    <property type="project" value="TreeGrafter"/>
</dbReference>
<dbReference type="AlphaFoldDB" id="A0A0C3QY43"/>
<dbReference type="OrthoDB" id="28413at2759"/>
<proteinExistence type="predicted"/>
<name>A0A0C3QY43_9AGAM</name>
<feature type="domain" description="PH" evidence="3">
    <location>
        <begin position="581"/>
        <end position="732"/>
    </location>
</feature>
<dbReference type="InterPro" id="IPR011989">
    <property type="entry name" value="ARM-like"/>
</dbReference>
<gene>
    <name evidence="4" type="ORF">M407DRAFT_223702</name>
</gene>
<dbReference type="InterPro" id="IPR024574">
    <property type="entry name" value="ELMO_ARM"/>
</dbReference>
<evidence type="ECO:0008006" key="6">
    <source>
        <dbReference type="Google" id="ProtNLM"/>
    </source>
</evidence>
<evidence type="ECO:0000259" key="3">
    <source>
        <dbReference type="Pfam" id="PF16457"/>
    </source>
</evidence>
<dbReference type="InterPro" id="IPR016024">
    <property type="entry name" value="ARM-type_fold"/>
</dbReference>
<dbReference type="STRING" id="1051891.A0A0C3QY43"/>
<dbReference type="Gene3D" id="2.30.29.30">
    <property type="entry name" value="Pleckstrin-homology domain (PH domain)/Phosphotyrosine-binding domain (PTB)"/>
    <property type="match status" value="1"/>
</dbReference>
<dbReference type="Gene3D" id="1.25.10.10">
    <property type="entry name" value="Leucine-rich Repeat Variant"/>
    <property type="match status" value="1"/>
</dbReference>
<dbReference type="Proteomes" id="UP000054248">
    <property type="component" value="Unassembled WGS sequence"/>
</dbReference>
<evidence type="ECO:0000256" key="1">
    <source>
        <dbReference type="SAM" id="MobiDB-lite"/>
    </source>
</evidence>
<evidence type="ECO:0000313" key="4">
    <source>
        <dbReference type="EMBL" id="KIO34104.1"/>
    </source>
</evidence>
<dbReference type="HOGENOM" id="CLU_009191_1_0_1"/>
<feature type="domain" description="ELMO armadillo-like helical" evidence="2">
    <location>
        <begin position="128"/>
        <end position="211"/>
    </location>
</feature>
<sequence length="787" mass="87777">MKPTAINTSSAALQSKPTLVPTNTVSTKDGFSVRARIDPTLPVADVIRQLCSNLKVADHPALYALRDERDVLITDANLRRAIKDKVNLKLVNSPVVEVVDIMEKLSGREDKYLKLALFSLQKYIQEDQFASEFLKREGLAELINVIAVTHGNTLAYALKALQNLMSLDYGWSNIPTPFISRLIEILSNPSNLVNVCRPATSILKRLVEADPRFATEADFAGANKSAQSAAGPSTSKTSVGGKNPAALKPGMKAPSEGVWNYGFDLVFDLMKAQDGDEPWGNQGERPIKVLETVVKRLSSGDSMMAMDSMLLINSLLKNATDTQWEELADQLERLNVRKAVIRLTSLTTSEELTSSTLEFQANLMSFAYRRKNTPLDLSSIYVRNALDTIWAAAKLPQPEPRTPTRHTPRSSPKIHTGFQDVGNGDGILYEEPGSDQQFWVKLGFDSENLRAEFARIVELLSEHYRLFAPGYSSAPSFQPYFLSFHRVHNLALKFFLRIWDEIGAAASDFSRVAALAQSQINYALRDETRPWHEVEHDFSESEYRVVRERQMRELEQQDDLLNKPPVRTLRAKLYKDSFEFIRSQRIQCLTQGAWFVNGIPAPLTGAGSSRESVSLKRHTRPWKFLRLDKSMRYLHFVDSVVKIPIRSGLEDLPERIDASLLLEVITNTCAIPPNIHPGSMSPSDIPTTGSPLVAAPLSFSLLSTRGGSLADLVAENSTVFSDWIDGFNMLRGDHFTTKETADFVQSLTEIGLKIKLLDLSGEKVDIPDALNPPPLPSTTDFFFADYD</sequence>
<evidence type="ECO:0000313" key="5">
    <source>
        <dbReference type="Proteomes" id="UP000054248"/>
    </source>
</evidence>
<accession>A0A0C3QY43</accession>
<dbReference type="Pfam" id="PF16457">
    <property type="entry name" value="PH_12"/>
    <property type="match status" value="1"/>
</dbReference>
<dbReference type="SUPFAM" id="SSF48371">
    <property type="entry name" value="ARM repeat"/>
    <property type="match status" value="1"/>
</dbReference>
<organism evidence="4 5">
    <name type="scientific">Tulasnella calospora MUT 4182</name>
    <dbReference type="NCBI Taxonomy" id="1051891"/>
    <lineage>
        <taxon>Eukaryota</taxon>
        <taxon>Fungi</taxon>
        <taxon>Dikarya</taxon>
        <taxon>Basidiomycota</taxon>
        <taxon>Agaricomycotina</taxon>
        <taxon>Agaricomycetes</taxon>
        <taxon>Cantharellales</taxon>
        <taxon>Tulasnellaceae</taxon>
        <taxon>Tulasnella</taxon>
    </lineage>
</organism>
<reference evidence="5" key="2">
    <citation type="submission" date="2015-01" db="EMBL/GenBank/DDBJ databases">
        <title>Evolutionary Origins and Diversification of the Mycorrhizal Mutualists.</title>
        <authorList>
            <consortium name="DOE Joint Genome Institute"/>
            <consortium name="Mycorrhizal Genomics Consortium"/>
            <person name="Kohler A."/>
            <person name="Kuo A."/>
            <person name="Nagy L.G."/>
            <person name="Floudas D."/>
            <person name="Copeland A."/>
            <person name="Barry K.W."/>
            <person name="Cichocki N."/>
            <person name="Veneault-Fourrey C."/>
            <person name="LaButti K."/>
            <person name="Lindquist E.A."/>
            <person name="Lipzen A."/>
            <person name="Lundell T."/>
            <person name="Morin E."/>
            <person name="Murat C."/>
            <person name="Riley R."/>
            <person name="Ohm R."/>
            <person name="Sun H."/>
            <person name="Tunlid A."/>
            <person name="Henrissat B."/>
            <person name="Grigoriev I.V."/>
            <person name="Hibbett D.S."/>
            <person name="Martin F."/>
        </authorList>
    </citation>
    <scope>NUCLEOTIDE SEQUENCE [LARGE SCALE GENOMIC DNA]</scope>
    <source>
        <strain evidence="5">MUT 4182</strain>
    </source>
</reference>
<protein>
    <recommendedName>
        <fullName evidence="6">ELMO domain-containing protein</fullName>
    </recommendedName>
</protein>
<feature type="domain" description="ELMO armadillo-like helical" evidence="2">
    <location>
        <begin position="290"/>
        <end position="342"/>
    </location>
</feature>
<dbReference type="GO" id="GO:0048870">
    <property type="term" value="P:cell motility"/>
    <property type="evidence" value="ECO:0007669"/>
    <property type="project" value="TreeGrafter"/>
</dbReference>
<dbReference type="PANTHER" id="PTHR12771">
    <property type="entry name" value="ENGULFMENT AND CELL MOTILITY"/>
    <property type="match status" value="1"/>
</dbReference>
<dbReference type="InterPro" id="IPR001849">
    <property type="entry name" value="PH_domain"/>
</dbReference>
<reference evidence="4 5" key="1">
    <citation type="submission" date="2014-04" db="EMBL/GenBank/DDBJ databases">
        <authorList>
            <consortium name="DOE Joint Genome Institute"/>
            <person name="Kuo A."/>
            <person name="Girlanda M."/>
            <person name="Perotto S."/>
            <person name="Kohler A."/>
            <person name="Nagy L.G."/>
            <person name="Floudas D."/>
            <person name="Copeland A."/>
            <person name="Barry K.W."/>
            <person name="Cichocki N."/>
            <person name="Veneault-Fourrey C."/>
            <person name="LaButti K."/>
            <person name="Lindquist E.A."/>
            <person name="Lipzen A."/>
            <person name="Lundell T."/>
            <person name="Morin E."/>
            <person name="Murat C."/>
            <person name="Sun H."/>
            <person name="Tunlid A."/>
            <person name="Henrissat B."/>
            <person name="Grigoriev I.V."/>
            <person name="Hibbett D.S."/>
            <person name="Martin F."/>
            <person name="Nordberg H.P."/>
            <person name="Cantor M.N."/>
            <person name="Hua S.X."/>
        </authorList>
    </citation>
    <scope>NUCLEOTIDE SEQUENCE [LARGE SCALE GENOMIC DNA]</scope>
    <source>
        <strain evidence="4 5">MUT 4182</strain>
    </source>
</reference>
<dbReference type="PANTHER" id="PTHR12771:SF56">
    <property type="entry name" value="CED-12"/>
    <property type="match status" value="1"/>
</dbReference>
<feature type="compositionally biased region" description="Polar residues" evidence="1">
    <location>
        <begin position="224"/>
        <end position="240"/>
    </location>
</feature>
<dbReference type="Pfam" id="PF11841">
    <property type="entry name" value="ELMO_ARM"/>
    <property type="match status" value="2"/>
</dbReference>
<dbReference type="GO" id="GO:0005886">
    <property type="term" value="C:plasma membrane"/>
    <property type="evidence" value="ECO:0007669"/>
    <property type="project" value="TreeGrafter"/>
</dbReference>
<keyword evidence="5" id="KW-1185">Reference proteome</keyword>
<feature type="region of interest" description="Disordered" evidence="1">
    <location>
        <begin position="396"/>
        <end position="416"/>
    </location>
</feature>
<dbReference type="InterPro" id="IPR050868">
    <property type="entry name" value="ELMO_domain-containing"/>
</dbReference>
<feature type="region of interest" description="Disordered" evidence="1">
    <location>
        <begin position="224"/>
        <end position="249"/>
    </location>
</feature>